<gene>
    <name evidence="2" type="ORF">B0J12DRAFT_368480</name>
</gene>
<dbReference type="SUPFAM" id="SSF53474">
    <property type="entry name" value="alpha/beta-Hydrolases"/>
    <property type="match status" value="1"/>
</dbReference>
<comment type="caution">
    <text evidence="2">The sequence shown here is derived from an EMBL/GenBank/DDBJ whole genome shotgun (WGS) entry which is preliminary data.</text>
</comment>
<sequence length="357" mass="38305">MTGENMAEFPTPRTLTLPTPFAGNTSITASFATNFDARHAADPSKPTVLFFHSFSTDASLFAPQFADPQLADHFNLIAVELLGHGGTRLHSSKTLVGAAVGGGEVGWDDGERLERDHWTYWDSAWMALGVLREVGVEQAFVAGTSQGGWVAVRCALLAPEVVLGVIPMGTSMDHESPLSTSLGCWDGRAAAAGPIAMSTSATATPDFEPADQYCDYLVDSGLGKDCDPAARAYWTQRVKENYRGDAGRRRLRGAAINLAERDGLYGRIGDVRCPVLWLHGDRDEVFSVRNAEEGMKYFSGSKEARLEVVEGGHHFLSASSPQVVNGKIAEFIKRHWKGVAPGRVGAPEAAERAVGGV</sequence>
<dbReference type="Gene3D" id="3.40.50.1820">
    <property type="entry name" value="alpha/beta hydrolase"/>
    <property type="match status" value="1"/>
</dbReference>
<dbReference type="EMBL" id="JAGTJR010000006">
    <property type="protein sequence ID" value="KAH7058610.1"/>
    <property type="molecule type" value="Genomic_DNA"/>
</dbReference>
<dbReference type="InterPro" id="IPR050266">
    <property type="entry name" value="AB_hydrolase_sf"/>
</dbReference>
<organism evidence="2 3">
    <name type="scientific">Macrophomina phaseolina</name>
    <dbReference type="NCBI Taxonomy" id="35725"/>
    <lineage>
        <taxon>Eukaryota</taxon>
        <taxon>Fungi</taxon>
        <taxon>Dikarya</taxon>
        <taxon>Ascomycota</taxon>
        <taxon>Pezizomycotina</taxon>
        <taxon>Dothideomycetes</taxon>
        <taxon>Dothideomycetes incertae sedis</taxon>
        <taxon>Botryosphaeriales</taxon>
        <taxon>Botryosphaeriaceae</taxon>
        <taxon>Macrophomina</taxon>
    </lineage>
</organism>
<name>A0ABQ8GJM0_9PEZI</name>
<dbReference type="Proteomes" id="UP000774617">
    <property type="component" value="Unassembled WGS sequence"/>
</dbReference>
<dbReference type="Pfam" id="PF00561">
    <property type="entry name" value="Abhydrolase_1"/>
    <property type="match status" value="1"/>
</dbReference>
<dbReference type="PANTHER" id="PTHR43798:SF33">
    <property type="entry name" value="HYDROLASE, PUTATIVE (AFU_ORTHOLOGUE AFUA_2G14860)-RELATED"/>
    <property type="match status" value="1"/>
</dbReference>
<evidence type="ECO:0000313" key="2">
    <source>
        <dbReference type="EMBL" id="KAH7058610.1"/>
    </source>
</evidence>
<evidence type="ECO:0000259" key="1">
    <source>
        <dbReference type="Pfam" id="PF00561"/>
    </source>
</evidence>
<accession>A0ABQ8GJM0</accession>
<reference evidence="2 3" key="1">
    <citation type="journal article" date="2021" name="Nat. Commun.">
        <title>Genetic determinants of endophytism in the Arabidopsis root mycobiome.</title>
        <authorList>
            <person name="Mesny F."/>
            <person name="Miyauchi S."/>
            <person name="Thiergart T."/>
            <person name="Pickel B."/>
            <person name="Atanasova L."/>
            <person name="Karlsson M."/>
            <person name="Huettel B."/>
            <person name="Barry K.W."/>
            <person name="Haridas S."/>
            <person name="Chen C."/>
            <person name="Bauer D."/>
            <person name="Andreopoulos W."/>
            <person name="Pangilinan J."/>
            <person name="LaButti K."/>
            <person name="Riley R."/>
            <person name="Lipzen A."/>
            <person name="Clum A."/>
            <person name="Drula E."/>
            <person name="Henrissat B."/>
            <person name="Kohler A."/>
            <person name="Grigoriev I.V."/>
            <person name="Martin F.M."/>
            <person name="Hacquard S."/>
        </authorList>
    </citation>
    <scope>NUCLEOTIDE SEQUENCE [LARGE SCALE GENOMIC DNA]</scope>
    <source>
        <strain evidence="2 3">MPI-SDFR-AT-0080</strain>
    </source>
</reference>
<protein>
    <submittedName>
        <fullName evidence="2">Alpha/Beta hydrolase protein</fullName>
    </submittedName>
</protein>
<dbReference type="PANTHER" id="PTHR43798">
    <property type="entry name" value="MONOACYLGLYCEROL LIPASE"/>
    <property type="match status" value="1"/>
</dbReference>
<feature type="domain" description="AB hydrolase-1" evidence="1">
    <location>
        <begin position="46"/>
        <end position="316"/>
    </location>
</feature>
<keyword evidence="2" id="KW-0378">Hydrolase</keyword>
<keyword evidence="3" id="KW-1185">Reference proteome</keyword>
<dbReference type="InterPro" id="IPR000073">
    <property type="entry name" value="AB_hydrolase_1"/>
</dbReference>
<dbReference type="InterPro" id="IPR029058">
    <property type="entry name" value="AB_hydrolase_fold"/>
</dbReference>
<evidence type="ECO:0000313" key="3">
    <source>
        <dbReference type="Proteomes" id="UP000774617"/>
    </source>
</evidence>
<proteinExistence type="predicted"/>
<dbReference type="GO" id="GO:0016787">
    <property type="term" value="F:hydrolase activity"/>
    <property type="evidence" value="ECO:0007669"/>
    <property type="project" value="UniProtKB-KW"/>
</dbReference>